<proteinExistence type="predicted"/>
<name>A0A1R3KF36_9ROSI</name>
<dbReference type="EMBL" id="AWUE01013888">
    <property type="protein sequence ID" value="OMP05722.1"/>
    <property type="molecule type" value="Genomic_DNA"/>
</dbReference>
<dbReference type="AlphaFoldDB" id="A0A1R3KF36"/>
<comment type="caution">
    <text evidence="3">The sequence shown here is derived from an EMBL/GenBank/DDBJ whole genome shotgun (WGS) entry which is preliminary data.</text>
</comment>
<dbReference type="Pfam" id="PF13952">
    <property type="entry name" value="DUF4216"/>
    <property type="match status" value="1"/>
</dbReference>
<dbReference type="STRING" id="93759.A0A1R3KF36"/>
<dbReference type="InterPro" id="IPR025312">
    <property type="entry name" value="DUF4216"/>
</dbReference>
<dbReference type="PANTHER" id="PTHR48258">
    <property type="entry name" value="DUF4218 DOMAIN-CONTAINING PROTEIN-RELATED"/>
    <property type="match status" value="1"/>
</dbReference>
<accession>A0A1R3KF36</accession>
<gene>
    <name evidence="3" type="ORF">COLO4_08610</name>
</gene>
<sequence>MYPGRPGCPGRALGDRHFRDLKDQESNAANLCVLSNCADLLPYFKLFDDMVKRDSPSITDEELIKARDTRFTKWFKEYGQENVHKLDHDVYRMSCGPSPLPGPIFYNGYYINGFKFHTLEYGQTRKKMNSGVCVPRCHYKGGVCDFYGILVDIIKLLYFHGYKCLLFKCDWFDPEKGVRVNPINGRVEVKHKAMLASNRPFVLAEQAEQFCFSPFSSSQCEWRAVLKPKPRSNYELLSVDKGVVGDCTHMKGFESIEAAKDVLDAGVGCGEAVKDVIDAGVGSGEAAKKVLDACVGFGEAVLDALDAGVGSEEAAKDALDVAAGSEEAVQDVLDAGVGSMEAAKDALDVAVGPEEVGSGEAAKDTPVAAGSGEAIQDVLDAGVGFMEAAKDALDAAVGPEEAVQDVVDAGIGSREATKDALNAGVDSMETVKDVHDTSRSRSAASNSVCGPPKRKANDTNEQVLEEIRVLRDEMHYFMAKMQKMIETRFQDLESNNRRRL</sequence>
<dbReference type="PANTHER" id="PTHR48258:SF3">
    <property type="entry name" value="FK506-BINDING PROTEIN 4-LIKE ISOFORM X1"/>
    <property type="match status" value="1"/>
</dbReference>
<dbReference type="OrthoDB" id="1111353at2759"/>
<dbReference type="Proteomes" id="UP000187203">
    <property type="component" value="Unassembled WGS sequence"/>
</dbReference>
<reference evidence="4" key="1">
    <citation type="submission" date="2013-09" db="EMBL/GenBank/DDBJ databases">
        <title>Corchorus olitorius genome sequencing.</title>
        <authorList>
            <person name="Alam M."/>
            <person name="Haque M.S."/>
            <person name="Islam M.S."/>
            <person name="Emdad E.M."/>
            <person name="Islam M.M."/>
            <person name="Ahmed B."/>
            <person name="Halim A."/>
            <person name="Hossen Q.M.M."/>
            <person name="Hossain M.Z."/>
            <person name="Ahmed R."/>
            <person name="Khan M.M."/>
            <person name="Islam R."/>
            <person name="Rashid M.M."/>
            <person name="Khan S.A."/>
            <person name="Rahman M.S."/>
            <person name="Alam M."/>
            <person name="Yahiya A.S."/>
            <person name="Khan M.S."/>
            <person name="Azam M.S."/>
            <person name="Haque T."/>
            <person name="Lashkar M.Z.H."/>
            <person name="Akhand A.I."/>
            <person name="Morshed G."/>
            <person name="Roy S."/>
            <person name="Uddin K.S."/>
            <person name="Rabeya T."/>
            <person name="Hossain A.S."/>
            <person name="Chowdhury A."/>
            <person name="Snigdha A.R."/>
            <person name="Mortoza M.S."/>
            <person name="Matin S.A."/>
            <person name="Hoque S.M.E."/>
            <person name="Islam M.K."/>
            <person name="Roy D.K."/>
            <person name="Haider R."/>
            <person name="Moosa M.M."/>
            <person name="Elias S.M."/>
            <person name="Hasan A.M."/>
            <person name="Jahan S."/>
            <person name="Shafiuddin M."/>
            <person name="Mahmood N."/>
            <person name="Shommy N.S."/>
        </authorList>
    </citation>
    <scope>NUCLEOTIDE SEQUENCE [LARGE SCALE GENOMIC DNA]</scope>
    <source>
        <strain evidence="4">cv. O-4</strain>
    </source>
</reference>
<evidence type="ECO:0000313" key="3">
    <source>
        <dbReference type="EMBL" id="OMP05722.1"/>
    </source>
</evidence>
<organism evidence="3 4">
    <name type="scientific">Corchorus olitorius</name>
    <dbReference type="NCBI Taxonomy" id="93759"/>
    <lineage>
        <taxon>Eukaryota</taxon>
        <taxon>Viridiplantae</taxon>
        <taxon>Streptophyta</taxon>
        <taxon>Embryophyta</taxon>
        <taxon>Tracheophyta</taxon>
        <taxon>Spermatophyta</taxon>
        <taxon>Magnoliopsida</taxon>
        <taxon>eudicotyledons</taxon>
        <taxon>Gunneridae</taxon>
        <taxon>Pentapetalae</taxon>
        <taxon>rosids</taxon>
        <taxon>malvids</taxon>
        <taxon>Malvales</taxon>
        <taxon>Malvaceae</taxon>
        <taxon>Grewioideae</taxon>
        <taxon>Apeibeae</taxon>
        <taxon>Corchorus</taxon>
    </lineage>
</organism>
<evidence type="ECO:0000256" key="1">
    <source>
        <dbReference type="SAM" id="MobiDB-lite"/>
    </source>
</evidence>
<feature type="region of interest" description="Disordered" evidence="1">
    <location>
        <begin position="431"/>
        <end position="459"/>
    </location>
</feature>
<evidence type="ECO:0000313" key="4">
    <source>
        <dbReference type="Proteomes" id="UP000187203"/>
    </source>
</evidence>
<evidence type="ECO:0000259" key="2">
    <source>
        <dbReference type="Pfam" id="PF13952"/>
    </source>
</evidence>
<keyword evidence="4" id="KW-1185">Reference proteome</keyword>
<protein>
    <recommendedName>
        <fullName evidence="2">DUF4216 domain-containing protein</fullName>
    </recommendedName>
</protein>
<feature type="domain" description="DUF4216" evidence="2">
    <location>
        <begin position="154"/>
        <end position="225"/>
    </location>
</feature>